<dbReference type="GeneID" id="89998495"/>
<keyword evidence="4" id="KW-1185">Reference proteome</keyword>
<comment type="caution">
    <text evidence="3">The sequence shown here is derived from an EMBL/GenBank/DDBJ whole genome shotgun (WGS) entry which is preliminary data.</text>
</comment>
<name>A0ABR0RPF1_9EURO</name>
<dbReference type="PANTHER" id="PTHR38795:SF1">
    <property type="entry name" value="DUF6604 DOMAIN-CONTAINING PROTEIN"/>
    <property type="match status" value="1"/>
</dbReference>
<gene>
    <name evidence="3" type="ORF">PMZ80_005046</name>
</gene>
<protein>
    <recommendedName>
        <fullName evidence="2">DUF6604 domain-containing protein</fullName>
    </recommendedName>
</protein>
<reference evidence="3 4" key="1">
    <citation type="journal article" date="2023" name="Res Sq">
        <title>Genomic and morphological characterization of Knufia obscura isolated from the Mars 2020 spacecraft assembly facility.</title>
        <authorList>
            <person name="Chander A.M."/>
            <person name="Teixeira M.M."/>
            <person name="Singh N.K."/>
            <person name="Williams M.P."/>
            <person name="Parker C.W."/>
            <person name="Leo P."/>
            <person name="Stajich J.E."/>
            <person name="Torok T."/>
            <person name="Tighe S."/>
            <person name="Mason C.E."/>
            <person name="Venkateswaran K."/>
        </authorList>
    </citation>
    <scope>NUCLEOTIDE SEQUENCE [LARGE SCALE GENOMIC DNA]</scope>
    <source>
        <strain evidence="3 4">CCFEE 5817</strain>
    </source>
</reference>
<proteinExistence type="predicted"/>
<evidence type="ECO:0000259" key="2">
    <source>
        <dbReference type="Pfam" id="PF20253"/>
    </source>
</evidence>
<evidence type="ECO:0000313" key="3">
    <source>
        <dbReference type="EMBL" id="KAK5942481.1"/>
    </source>
</evidence>
<organism evidence="3 4">
    <name type="scientific">Knufia obscura</name>
    <dbReference type="NCBI Taxonomy" id="1635080"/>
    <lineage>
        <taxon>Eukaryota</taxon>
        <taxon>Fungi</taxon>
        <taxon>Dikarya</taxon>
        <taxon>Ascomycota</taxon>
        <taxon>Pezizomycotina</taxon>
        <taxon>Eurotiomycetes</taxon>
        <taxon>Chaetothyriomycetidae</taxon>
        <taxon>Chaetothyriales</taxon>
        <taxon>Trichomeriaceae</taxon>
        <taxon>Knufia</taxon>
    </lineage>
</organism>
<sequence>MQLPDHLLRTYRRYKAEEKDVLSWICNIVKENGCMLPPKHCISKKTVEEHACKGTKKLKGRARTEARRAKERGETATENDCSDEPAIAIFDILPSVKAIASSPKVTSIPSDIATKFFNVLNLRRRCLQWYKNNTSQHDAETRLQNKKHEHPVSILEQAMKLLRHKLPSFSLASHAQGTKLSSSAENSSHAHMAGAEHSYVTQVADVVETENSKPETSSDGEQNDSENELLTTRANVDVPKSLSAPKLNEEDRDQDEYNLAQYCLYQDIEQIEEYLFLEFVRYTLDQQNFDVLPGLVNTAIDMVMKMYKTIDNSMKDSKKCKIRFYKYVSEKNQAAIDNTPLMRMQDTIAKHMAVIKAQKQLSQKFNVIVMAPPYPNFHDEGCCLDYFGASVEEQRLIEQSFVAALWAMEMPSERSAFESLSMDSVSKVVQRLKTLTLPEGRIEFITVDVGSAFTVRLNLLLVMVLRENRSVAFNALMKSNSSKAIQTERWQKFKHCLAPNGRIKDMFPKLVLNLDQLTRDRTRENELLNNEMHGLAQLNPIFCCQNNTDVRMYTAIQSVTTMDHCFVVQLLGHMWNLLREKGYLNSGWHDLDFLVDALGVSFIFQDERPTMGGGAEALEYRIWYAFGLKKKDVAKVFSHLFSEKPSKGYLYHRVRMLARFIASDMPTFWMLECREATGMDRYLMGAEDVVLVAAATVLPPILGQKPIEVAFANKGFVIKNRPELWKHFDKGPRFGPTDLLSVLKKGLQNDFVMLDFDYLTFQKRCQKLVNRLVKAFGDFKDSPFHTFEKPTATDKIKYIAFDLLLSDEDEMYKKAAMAFKGWLETYGDVGVKAVPKKPRSTAFPLPLQPSVVSIVQDIVHRRGLMKDVFTREQEWGMGVVATGSLEETVRTAWATQKKSKKS</sequence>
<dbReference type="PANTHER" id="PTHR38795">
    <property type="entry name" value="DUF6604 DOMAIN-CONTAINING PROTEIN"/>
    <property type="match status" value="1"/>
</dbReference>
<evidence type="ECO:0000313" key="4">
    <source>
        <dbReference type="Proteomes" id="UP001334248"/>
    </source>
</evidence>
<feature type="region of interest" description="Disordered" evidence="1">
    <location>
        <begin position="208"/>
        <end position="251"/>
    </location>
</feature>
<dbReference type="InterPro" id="IPR046539">
    <property type="entry name" value="DUF6604"/>
</dbReference>
<evidence type="ECO:0000256" key="1">
    <source>
        <dbReference type="SAM" id="MobiDB-lite"/>
    </source>
</evidence>
<dbReference type="Proteomes" id="UP001334248">
    <property type="component" value="Unassembled WGS sequence"/>
</dbReference>
<dbReference type="EMBL" id="JAVHJV010000005">
    <property type="protein sequence ID" value="KAK5942481.1"/>
    <property type="molecule type" value="Genomic_DNA"/>
</dbReference>
<dbReference type="Pfam" id="PF20253">
    <property type="entry name" value="DUF6604"/>
    <property type="match status" value="1"/>
</dbReference>
<dbReference type="RefSeq" id="XP_064730571.1">
    <property type="nucleotide sequence ID" value="XM_064873467.1"/>
</dbReference>
<accession>A0ABR0RPF1</accession>
<feature type="domain" description="DUF6604" evidence="2">
    <location>
        <begin position="12"/>
        <end position="310"/>
    </location>
</feature>